<dbReference type="RefSeq" id="WP_021682906.1">
    <property type="nucleotide sequence ID" value="NZ_KI260449.1"/>
</dbReference>
<proteinExistence type="predicted"/>
<accession>U2KW37</accession>
<reference evidence="1 2" key="1">
    <citation type="submission" date="2013-07" db="EMBL/GenBank/DDBJ databases">
        <authorList>
            <person name="Weinstock G."/>
            <person name="Sodergren E."/>
            <person name="Wylie T."/>
            <person name="Fulton L."/>
            <person name="Fulton R."/>
            <person name="Fronick C."/>
            <person name="O'Laughlin M."/>
            <person name="Godfrey J."/>
            <person name="Miner T."/>
            <person name="Herter B."/>
            <person name="Appelbaum E."/>
            <person name="Cordes M."/>
            <person name="Lek S."/>
            <person name="Wollam A."/>
            <person name="Pepin K.H."/>
            <person name="Palsikar V.B."/>
            <person name="Mitreva M."/>
            <person name="Wilson R.K."/>
        </authorList>
    </citation>
    <scope>NUCLEOTIDE SEQUENCE [LARGE SCALE GENOMIC DNA]</scope>
    <source>
        <strain evidence="1 2">ATCC 27760</strain>
    </source>
</reference>
<dbReference type="eggNOG" id="COG1595">
    <property type="taxonomic scope" value="Bacteria"/>
</dbReference>
<dbReference type="STRING" id="411473.RUMCAL_01435"/>
<dbReference type="Proteomes" id="UP000016662">
    <property type="component" value="Unassembled WGS sequence"/>
</dbReference>
<gene>
    <name evidence="1" type="ORF">RUMCAL_01435</name>
</gene>
<dbReference type="HOGENOM" id="CLU_2095072_0_0_9"/>
<evidence type="ECO:0008006" key="3">
    <source>
        <dbReference type="Google" id="ProtNLM"/>
    </source>
</evidence>
<organism evidence="1 2">
    <name type="scientific">Ruminococcus callidus ATCC 27760</name>
    <dbReference type="NCBI Taxonomy" id="411473"/>
    <lineage>
        <taxon>Bacteria</taxon>
        <taxon>Bacillati</taxon>
        <taxon>Bacillota</taxon>
        <taxon>Clostridia</taxon>
        <taxon>Eubacteriales</taxon>
        <taxon>Oscillospiraceae</taxon>
        <taxon>Ruminococcus</taxon>
    </lineage>
</organism>
<sequence length="116" mass="14005">MNAEKKSDWYLARKKMLRHEKYLIEKDQEHGVFLSGDTEIAANIDVYKAVERNMMFAKLRKTIQQLNEKEQYLITCIYFRDMTIRQYAKEQHIAYATAWERHDKLLKKMKNVMISV</sequence>
<dbReference type="AlphaFoldDB" id="U2KW37"/>
<dbReference type="PATRIC" id="fig|411473.3.peg.1157"/>
<protein>
    <recommendedName>
        <fullName evidence="3">Sigma-70, region 4</fullName>
    </recommendedName>
</protein>
<dbReference type="SUPFAM" id="SSF88659">
    <property type="entry name" value="Sigma3 and sigma4 domains of RNA polymerase sigma factors"/>
    <property type="match status" value="1"/>
</dbReference>
<name>U2KW37_9FIRM</name>
<keyword evidence="2" id="KW-1185">Reference proteome</keyword>
<evidence type="ECO:0000313" key="2">
    <source>
        <dbReference type="Proteomes" id="UP000016662"/>
    </source>
</evidence>
<evidence type="ECO:0000313" key="1">
    <source>
        <dbReference type="EMBL" id="ERJ96300.1"/>
    </source>
</evidence>
<dbReference type="InterPro" id="IPR013324">
    <property type="entry name" value="RNA_pol_sigma_r3/r4-like"/>
</dbReference>
<comment type="caution">
    <text evidence="1">The sequence shown here is derived from an EMBL/GenBank/DDBJ whole genome shotgun (WGS) entry which is preliminary data.</text>
</comment>
<dbReference type="EMBL" id="AWVF01000175">
    <property type="protein sequence ID" value="ERJ96300.1"/>
    <property type="molecule type" value="Genomic_DNA"/>
</dbReference>
<dbReference type="Gene3D" id="1.20.140.160">
    <property type="match status" value="1"/>
</dbReference>